<name>A0AAD7IAR4_9AGAR</name>
<feature type="transmembrane region" description="Helical" evidence="1">
    <location>
        <begin position="12"/>
        <end position="32"/>
    </location>
</feature>
<organism evidence="2 3">
    <name type="scientific">Mycena maculata</name>
    <dbReference type="NCBI Taxonomy" id="230809"/>
    <lineage>
        <taxon>Eukaryota</taxon>
        <taxon>Fungi</taxon>
        <taxon>Dikarya</taxon>
        <taxon>Basidiomycota</taxon>
        <taxon>Agaricomycotina</taxon>
        <taxon>Agaricomycetes</taxon>
        <taxon>Agaricomycetidae</taxon>
        <taxon>Agaricales</taxon>
        <taxon>Marasmiineae</taxon>
        <taxon>Mycenaceae</taxon>
        <taxon>Mycena</taxon>
    </lineage>
</organism>
<sequence length="85" mass="9253">MTQVPSVVPMLGKLFIVFFASSSIVLALLRFAAPHFPLLAAVQITFLCTLFVFATLRACGIWTLVYPPSGTSEFTSTHPNQHGVQ</sequence>
<keyword evidence="3" id="KW-1185">Reference proteome</keyword>
<keyword evidence="1" id="KW-0812">Transmembrane</keyword>
<keyword evidence="1" id="KW-1133">Transmembrane helix</keyword>
<evidence type="ECO:0000313" key="3">
    <source>
        <dbReference type="Proteomes" id="UP001215280"/>
    </source>
</evidence>
<dbReference type="Proteomes" id="UP001215280">
    <property type="component" value="Unassembled WGS sequence"/>
</dbReference>
<evidence type="ECO:0000256" key="1">
    <source>
        <dbReference type="SAM" id="Phobius"/>
    </source>
</evidence>
<dbReference type="AlphaFoldDB" id="A0AAD7IAR4"/>
<evidence type="ECO:0000313" key="2">
    <source>
        <dbReference type="EMBL" id="KAJ7738821.1"/>
    </source>
</evidence>
<reference evidence="2" key="1">
    <citation type="submission" date="2023-03" db="EMBL/GenBank/DDBJ databases">
        <title>Massive genome expansion in bonnet fungi (Mycena s.s.) driven by repeated elements and novel gene families across ecological guilds.</title>
        <authorList>
            <consortium name="Lawrence Berkeley National Laboratory"/>
            <person name="Harder C.B."/>
            <person name="Miyauchi S."/>
            <person name="Viragh M."/>
            <person name="Kuo A."/>
            <person name="Thoen E."/>
            <person name="Andreopoulos B."/>
            <person name="Lu D."/>
            <person name="Skrede I."/>
            <person name="Drula E."/>
            <person name="Henrissat B."/>
            <person name="Morin E."/>
            <person name="Kohler A."/>
            <person name="Barry K."/>
            <person name="LaButti K."/>
            <person name="Morin E."/>
            <person name="Salamov A."/>
            <person name="Lipzen A."/>
            <person name="Mereny Z."/>
            <person name="Hegedus B."/>
            <person name="Baldrian P."/>
            <person name="Stursova M."/>
            <person name="Weitz H."/>
            <person name="Taylor A."/>
            <person name="Grigoriev I.V."/>
            <person name="Nagy L.G."/>
            <person name="Martin F."/>
            <person name="Kauserud H."/>
        </authorList>
    </citation>
    <scope>NUCLEOTIDE SEQUENCE</scope>
    <source>
        <strain evidence="2">CBHHK188m</strain>
    </source>
</reference>
<accession>A0AAD7IAR4</accession>
<gene>
    <name evidence="2" type="ORF">DFH07DRAFT_840700</name>
</gene>
<dbReference type="EMBL" id="JARJLG010000135">
    <property type="protein sequence ID" value="KAJ7738821.1"/>
    <property type="molecule type" value="Genomic_DNA"/>
</dbReference>
<protein>
    <submittedName>
        <fullName evidence="2">Uncharacterized protein</fullName>
    </submittedName>
</protein>
<proteinExistence type="predicted"/>
<keyword evidence="1" id="KW-0472">Membrane</keyword>
<feature type="transmembrane region" description="Helical" evidence="1">
    <location>
        <begin position="44"/>
        <end position="65"/>
    </location>
</feature>
<comment type="caution">
    <text evidence="2">The sequence shown here is derived from an EMBL/GenBank/DDBJ whole genome shotgun (WGS) entry which is preliminary data.</text>
</comment>